<dbReference type="Gene3D" id="1.20.58.1880">
    <property type="match status" value="1"/>
</dbReference>
<protein>
    <submittedName>
        <fullName evidence="6">Nuclear receptor corepressor 1-like</fullName>
    </submittedName>
</protein>
<dbReference type="SUPFAM" id="SSF46689">
    <property type="entry name" value="Homeodomain-like"/>
    <property type="match status" value="1"/>
</dbReference>
<feature type="compositionally biased region" description="Low complexity" evidence="2">
    <location>
        <begin position="90"/>
        <end position="100"/>
    </location>
</feature>
<dbReference type="PROSITE" id="PS51293">
    <property type="entry name" value="SANT"/>
    <property type="match status" value="1"/>
</dbReference>
<feature type="compositionally biased region" description="Acidic residues" evidence="2">
    <location>
        <begin position="263"/>
        <end position="274"/>
    </location>
</feature>
<dbReference type="KEGG" id="nss:113429362"/>
<feature type="region of interest" description="Disordered" evidence="2">
    <location>
        <begin position="199"/>
        <end position="274"/>
    </location>
</feature>
<name>A0A6J1VX61_9SAUR</name>
<evidence type="ECO:0000256" key="1">
    <source>
        <dbReference type="ARBA" id="ARBA00010097"/>
    </source>
</evidence>
<dbReference type="GO" id="GO:0003714">
    <property type="term" value="F:transcription corepressor activity"/>
    <property type="evidence" value="ECO:0007669"/>
    <property type="project" value="TreeGrafter"/>
</dbReference>
<gene>
    <name evidence="6" type="primary">LOC113429362</name>
</gene>
<dbReference type="GO" id="GO:0000122">
    <property type="term" value="P:negative regulation of transcription by RNA polymerase II"/>
    <property type="evidence" value="ECO:0007669"/>
    <property type="project" value="TreeGrafter"/>
</dbReference>
<feature type="compositionally biased region" description="Acidic residues" evidence="2">
    <location>
        <begin position="70"/>
        <end position="89"/>
    </location>
</feature>
<dbReference type="GO" id="GO:0032991">
    <property type="term" value="C:protein-containing complex"/>
    <property type="evidence" value="ECO:0007669"/>
    <property type="project" value="UniProtKB-ARBA"/>
</dbReference>
<feature type="compositionally biased region" description="Pro residues" evidence="2">
    <location>
        <begin position="140"/>
        <end position="151"/>
    </location>
</feature>
<dbReference type="GO" id="GO:0000785">
    <property type="term" value="C:chromatin"/>
    <property type="evidence" value="ECO:0007669"/>
    <property type="project" value="TreeGrafter"/>
</dbReference>
<dbReference type="CDD" id="cd00167">
    <property type="entry name" value="SANT"/>
    <property type="match status" value="1"/>
</dbReference>
<proteinExistence type="inferred from homology"/>
<keyword evidence="5" id="KW-1185">Reference proteome</keyword>
<dbReference type="GO" id="GO:0005654">
    <property type="term" value="C:nucleoplasm"/>
    <property type="evidence" value="ECO:0007669"/>
    <property type="project" value="UniProtKB-ARBA"/>
</dbReference>
<dbReference type="InterPro" id="IPR017930">
    <property type="entry name" value="Myb_dom"/>
</dbReference>
<feature type="compositionally biased region" description="Polar residues" evidence="2">
    <location>
        <begin position="59"/>
        <end position="69"/>
    </location>
</feature>
<feature type="non-terminal residue" evidence="6">
    <location>
        <position position="1"/>
    </location>
</feature>
<feature type="domain" description="SANT" evidence="3">
    <location>
        <begin position="1"/>
        <end position="35"/>
    </location>
</feature>
<dbReference type="GO" id="GO:0046966">
    <property type="term" value="F:nuclear thyroid hormone receptor binding"/>
    <property type="evidence" value="ECO:0007669"/>
    <property type="project" value="TreeGrafter"/>
</dbReference>
<dbReference type="Pfam" id="PF00249">
    <property type="entry name" value="Myb_DNA-binding"/>
    <property type="match status" value="1"/>
</dbReference>
<dbReference type="PROSITE" id="PS51294">
    <property type="entry name" value="HTH_MYB"/>
    <property type="match status" value="1"/>
</dbReference>
<organism evidence="5 6">
    <name type="scientific">Notechis scutatus</name>
    <name type="common">mainland tiger snake</name>
    <dbReference type="NCBI Taxonomy" id="8663"/>
    <lineage>
        <taxon>Eukaryota</taxon>
        <taxon>Metazoa</taxon>
        <taxon>Chordata</taxon>
        <taxon>Craniata</taxon>
        <taxon>Vertebrata</taxon>
        <taxon>Euteleostomi</taxon>
        <taxon>Lepidosauria</taxon>
        <taxon>Squamata</taxon>
        <taxon>Bifurcata</taxon>
        <taxon>Unidentata</taxon>
        <taxon>Episquamata</taxon>
        <taxon>Toxicofera</taxon>
        <taxon>Serpentes</taxon>
        <taxon>Colubroidea</taxon>
        <taxon>Elapidae</taxon>
        <taxon>Hydrophiinae</taxon>
        <taxon>Notechis</taxon>
    </lineage>
</organism>
<dbReference type="PANTHER" id="PTHR13992">
    <property type="entry name" value="NUCLEAR RECEPTOR CO-REPRESSOR RELATED NCOR"/>
    <property type="match status" value="1"/>
</dbReference>
<reference evidence="6" key="1">
    <citation type="submission" date="2025-08" db="UniProtKB">
        <authorList>
            <consortium name="RefSeq"/>
        </authorList>
    </citation>
    <scope>IDENTIFICATION</scope>
</reference>
<dbReference type="Proteomes" id="UP000504612">
    <property type="component" value="Unplaced"/>
</dbReference>
<dbReference type="RefSeq" id="XP_026547665.1">
    <property type="nucleotide sequence ID" value="XM_026691880.1"/>
</dbReference>
<dbReference type="InterPro" id="IPR017884">
    <property type="entry name" value="SANT_dom"/>
</dbReference>
<evidence type="ECO:0000259" key="4">
    <source>
        <dbReference type="PROSITE" id="PS51294"/>
    </source>
</evidence>
<dbReference type="InterPro" id="IPR009057">
    <property type="entry name" value="Homeodomain-like_sf"/>
</dbReference>
<feature type="compositionally biased region" description="Polar residues" evidence="2">
    <location>
        <begin position="252"/>
        <end position="261"/>
    </location>
</feature>
<evidence type="ECO:0000313" key="5">
    <source>
        <dbReference type="Proteomes" id="UP000504612"/>
    </source>
</evidence>
<evidence type="ECO:0000256" key="2">
    <source>
        <dbReference type="SAM" id="MobiDB-lite"/>
    </source>
</evidence>
<feature type="domain" description="HTH myb-type" evidence="4">
    <location>
        <begin position="1"/>
        <end position="35"/>
    </location>
</feature>
<dbReference type="GeneID" id="113429362"/>
<dbReference type="InterPro" id="IPR051571">
    <property type="entry name" value="N-CoR_corepressor"/>
</dbReference>
<feature type="region of interest" description="Disordered" evidence="2">
    <location>
        <begin position="43"/>
        <end position="181"/>
    </location>
</feature>
<dbReference type="AlphaFoldDB" id="A0A6J1VX61"/>
<feature type="non-terminal residue" evidence="6">
    <location>
        <position position="274"/>
    </location>
</feature>
<feature type="compositionally biased region" description="Basic and acidic residues" evidence="2">
    <location>
        <begin position="158"/>
        <end position="170"/>
    </location>
</feature>
<evidence type="ECO:0000313" key="6">
    <source>
        <dbReference type="RefSeq" id="XP_026547665.1"/>
    </source>
</evidence>
<dbReference type="InterPro" id="IPR001005">
    <property type="entry name" value="SANT/Myb"/>
</dbReference>
<feature type="compositionally biased region" description="Basic and acidic residues" evidence="2">
    <location>
        <begin position="199"/>
        <end position="233"/>
    </location>
</feature>
<dbReference type="PANTHER" id="PTHR13992:SF5">
    <property type="entry name" value="NUCLEAR RECEPTOR COREPRESSOR 1"/>
    <property type="match status" value="1"/>
</dbReference>
<evidence type="ECO:0000259" key="3">
    <source>
        <dbReference type="PROSITE" id="PS51293"/>
    </source>
</evidence>
<sequence length="274" mass="29659">LVEHGRNWAAIAKMVGTKSEAQCKNFYFNYKRRHNLDSLLQQYKQKSSRRPREERDVSQCESVASTVSAQEDEDIEVSNEEENPEDSEGAENSSDTESAPSPSPTEPSKPLEDAPPDSISSQVTAEAAAEQDSAVKPAPGASPPSPTPGPKPAESEGAELRVKEEAKSEVEELMETEGRASLVDTKPVLNLAAAGTKLEPVEMDTKPPLDIQVKVENEVKERDEDGPKEKLEPEGGDFGSSLPASIHRMEPSSDNDSSATCSADEEVDGEPERQ</sequence>
<comment type="similarity">
    <text evidence="1">Belongs to the N-CoR nuclear receptor corepressors family.</text>
</comment>
<accession>A0A6J1VX61</accession>